<protein>
    <submittedName>
        <fullName evidence="2">Uncharacterized protein</fullName>
    </submittedName>
</protein>
<dbReference type="InParanoid" id="A0A2G5DZV4"/>
<evidence type="ECO:0000256" key="1">
    <source>
        <dbReference type="SAM" id="Phobius"/>
    </source>
</evidence>
<dbReference type="AlphaFoldDB" id="A0A2G5DZV4"/>
<feature type="transmembrane region" description="Helical" evidence="1">
    <location>
        <begin position="9"/>
        <end position="28"/>
    </location>
</feature>
<dbReference type="EMBL" id="KZ305030">
    <property type="protein sequence ID" value="PIA49052.1"/>
    <property type="molecule type" value="Genomic_DNA"/>
</dbReference>
<sequence length="66" mass="7535">MKRIKSSNLTLSVCVFGGGVGTAVFLVVYLYMRFFFPVCWVGLSLFLLACNTKFYCVKFYLSKDKN</sequence>
<organism evidence="2 3">
    <name type="scientific">Aquilegia coerulea</name>
    <name type="common">Rocky mountain columbine</name>
    <dbReference type="NCBI Taxonomy" id="218851"/>
    <lineage>
        <taxon>Eukaryota</taxon>
        <taxon>Viridiplantae</taxon>
        <taxon>Streptophyta</taxon>
        <taxon>Embryophyta</taxon>
        <taxon>Tracheophyta</taxon>
        <taxon>Spermatophyta</taxon>
        <taxon>Magnoliopsida</taxon>
        <taxon>Ranunculales</taxon>
        <taxon>Ranunculaceae</taxon>
        <taxon>Thalictroideae</taxon>
        <taxon>Aquilegia</taxon>
    </lineage>
</organism>
<gene>
    <name evidence="2" type="ORF">AQUCO_01300118v1</name>
</gene>
<dbReference type="Proteomes" id="UP000230069">
    <property type="component" value="Unassembled WGS sequence"/>
</dbReference>
<feature type="transmembrane region" description="Helical" evidence="1">
    <location>
        <begin position="34"/>
        <end position="56"/>
    </location>
</feature>
<accession>A0A2G5DZV4</accession>
<keyword evidence="1" id="KW-0812">Transmembrane</keyword>
<proteinExistence type="predicted"/>
<keyword evidence="1" id="KW-0472">Membrane</keyword>
<evidence type="ECO:0000313" key="3">
    <source>
        <dbReference type="Proteomes" id="UP000230069"/>
    </source>
</evidence>
<keyword evidence="1" id="KW-1133">Transmembrane helix</keyword>
<reference evidence="2 3" key="1">
    <citation type="submission" date="2017-09" db="EMBL/GenBank/DDBJ databases">
        <title>WGS assembly of Aquilegia coerulea Goldsmith.</title>
        <authorList>
            <person name="Hodges S."/>
            <person name="Kramer E."/>
            <person name="Nordborg M."/>
            <person name="Tomkins J."/>
            <person name="Borevitz J."/>
            <person name="Derieg N."/>
            <person name="Yan J."/>
            <person name="Mihaltcheva S."/>
            <person name="Hayes R.D."/>
            <person name="Rokhsar D."/>
        </authorList>
    </citation>
    <scope>NUCLEOTIDE SEQUENCE [LARGE SCALE GENOMIC DNA]</scope>
    <source>
        <strain evidence="3">cv. Goldsmith</strain>
    </source>
</reference>
<keyword evidence="3" id="KW-1185">Reference proteome</keyword>
<name>A0A2G5DZV4_AQUCA</name>
<evidence type="ECO:0000313" key="2">
    <source>
        <dbReference type="EMBL" id="PIA49052.1"/>
    </source>
</evidence>